<evidence type="ECO:0000256" key="1">
    <source>
        <dbReference type="ARBA" id="ARBA00007099"/>
    </source>
</evidence>
<dbReference type="PANTHER" id="PTHR13225">
    <property type="entry name" value="MISEXPRESSION SUPPRESSOR OF RAS 6"/>
    <property type="match status" value="1"/>
</dbReference>
<accession>A0A8J9S978</accession>
<dbReference type="Proteomes" id="UP000836788">
    <property type="component" value="Chromosome 2"/>
</dbReference>
<organism evidence="2">
    <name type="scientific">Phaeodactylum tricornutum</name>
    <name type="common">Diatom</name>
    <dbReference type="NCBI Taxonomy" id="2850"/>
    <lineage>
        <taxon>Eukaryota</taxon>
        <taxon>Sar</taxon>
        <taxon>Stramenopiles</taxon>
        <taxon>Ochrophyta</taxon>
        <taxon>Bacillariophyta</taxon>
        <taxon>Bacillariophyceae</taxon>
        <taxon>Bacillariophycidae</taxon>
        <taxon>Naviculales</taxon>
        <taxon>Phaeodactylaceae</taxon>
        <taxon>Phaeodactylum</taxon>
    </lineage>
</organism>
<dbReference type="Pfam" id="PF12640">
    <property type="entry name" value="UPF0489"/>
    <property type="match status" value="1"/>
</dbReference>
<protein>
    <submittedName>
        <fullName evidence="2">Uncharacterized protein</fullName>
    </submittedName>
</protein>
<dbReference type="InterPro" id="IPR024131">
    <property type="entry name" value="UPF0489"/>
</dbReference>
<name>A0A8J9S978_PHATR</name>
<dbReference type="EMBL" id="OU594943">
    <property type="protein sequence ID" value="CAG9285260.1"/>
    <property type="molecule type" value="Genomic_DNA"/>
</dbReference>
<sequence>MPLSTAPAVYVVVVESHQHALEHIHFMLRRKKIFSDWSMLHFDAHPDLAVPHPNVPAIACFQPHRPLAPTRKTDKDDATNATPKNLYEMLDDTASGIAEWILPLALAAGLEQIQWIRPAQSRLSQLPVGQNRYRVGAWIPHDTRSRKILSFLDLPESAPVKVDWPCPYYMDDFSCVPTDELALPQLVNLEVSEAIDCNQQDLMCSSWELDICLDYFCCRNPFLSGLEELNKELAKAFGNAVYSSLLYKSYATSDPSNLASFREQLASVLRNAEDPLYDATASFELLQSYYLSREEGISTLKFLLESLPNKPSDRRQQIDAALEVLPHITMPHDAKESLNMAIIRPRLEAARNRIPKSSSTSPFLVTVARSTDDGFTPANLVEELQNAILSMLHDIYCGCSRKPRTETALTVSSACRLRILLDYGPWEGSTLETIYRL</sequence>
<comment type="similarity">
    <text evidence="1">Belongs to the UPF0489 family.</text>
</comment>
<dbReference type="AlphaFoldDB" id="A0A8J9S978"/>
<gene>
    <name evidence="2" type="ORF">PTTT1_LOCUS28483</name>
</gene>
<reference evidence="2" key="1">
    <citation type="submission" date="2022-02" db="EMBL/GenBank/DDBJ databases">
        <authorList>
            <person name="Giguere J D."/>
        </authorList>
    </citation>
    <scope>NUCLEOTIDE SEQUENCE</scope>
    <source>
        <strain evidence="2">CCAP 1055/1</strain>
    </source>
</reference>
<dbReference type="PANTHER" id="PTHR13225:SF3">
    <property type="entry name" value="UPF0489 PROTEIN C5ORF22"/>
    <property type="match status" value="1"/>
</dbReference>
<proteinExistence type="inferred from homology"/>
<evidence type="ECO:0000313" key="2">
    <source>
        <dbReference type="EMBL" id="CAG9285260.1"/>
    </source>
</evidence>